<evidence type="ECO:0000313" key="2">
    <source>
        <dbReference type="EMBL" id="GAJ40700.1"/>
    </source>
</evidence>
<dbReference type="GO" id="GO:0006210">
    <property type="term" value="P:thymine catabolic process"/>
    <property type="evidence" value="ECO:0007669"/>
    <property type="project" value="TreeGrafter"/>
</dbReference>
<comment type="caution">
    <text evidence="2">The sequence shown here is derived from an EMBL/GenBank/DDBJ whole genome shotgun (WGS) entry which is preliminary data.</text>
</comment>
<dbReference type="AlphaFoldDB" id="A0A023DHE2"/>
<gene>
    <name evidence="2" type="ORF">GCA01S_049_00160</name>
</gene>
<reference evidence="2 3" key="1">
    <citation type="submission" date="2014-04" db="EMBL/GenBank/DDBJ databases">
        <title>Whole genome shotgun sequence of Geobacillus caldoxylosilyticus NBRC 107762.</title>
        <authorList>
            <person name="Hosoyama A."/>
            <person name="Hosoyama Y."/>
            <person name="Katano-Makiyama Y."/>
            <person name="Tsuchikane K."/>
            <person name="Ohji S."/>
            <person name="Ichikawa N."/>
            <person name="Yamazoe A."/>
            <person name="Fujita N."/>
        </authorList>
    </citation>
    <scope>NUCLEOTIDE SEQUENCE [LARGE SCALE GENOMIC DNA]</scope>
    <source>
        <strain evidence="2 3">NBRC 107762</strain>
    </source>
</reference>
<dbReference type="InterPro" id="IPR016161">
    <property type="entry name" value="Ald_DH/histidinol_DH"/>
</dbReference>
<evidence type="ECO:0000259" key="1">
    <source>
        <dbReference type="Pfam" id="PF00171"/>
    </source>
</evidence>
<dbReference type="InterPro" id="IPR010061">
    <property type="entry name" value="MeMal-semiAld_DH"/>
</dbReference>
<protein>
    <recommendedName>
        <fullName evidence="1">Aldehyde dehydrogenase domain-containing protein</fullName>
    </recommendedName>
</protein>
<sequence>MILSCRWFEARDLDEAIQSANQSEFANGACIYTNSVKAIRQFHEEIDAGMLGVNVAVPAPMAFFLFLI</sequence>
<dbReference type="GO" id="GO:0006574">
    <property type="term" value="P:L-valine catabolic process"/>
    <property type="evidence" value="ECO:0007669"/>
    <property type="project" value="TreeGrafter"/>
</dbReference>
<dbReference type="SUPFAM" id="SSF53720">
    <property type="entry name" value="ALDH-like"/>
    <property type="match status" value="1"/>
</dbReference>
<proteinExistence type="predicted"/>
<dbReference type="PANTHER" id="PTHR43866:SF4">
    <property type="entry name" value="MALONATE-SEMIALDEHYDE DEHYDROGENASE"/>
    <property type="match status" value="1"/>
</dbReference>
<dbReference type="InterPro" id="IPR016163">
    <property type="entry name" value="Ald_DH_C"/>
</dbReference>
<dbReference type="Gene3D" id="3.40.309.10">
    <property type="entry name" value="Aldehyde Dehydrogenase, Chain A, domain 2"/>
    <property type="match status" value="1"/>
</dbReference>
<dbReference type="Pfam" id="PF00171">
    <property type="entry name" value="Aldedh"/>
    <property type="match status" value="1"/>
</dbReference>
<name>A0A023DHE2_9BACL</name>
<evidence type="ECO:0000313" key="3">
    <source>
        <dbReference type="Proteomes" id="UP000023561"/>
    </source>
</evidence>
<keyword evidence="3" id="KW-1185">Reference proteome</keyword>
<feature type="domain" description="Aldehyde dehydrogenase" evidence="1">
    <location>
        <begin position="9"/>
        <end position="58"/>
    </location>
</feature>
<organism evidence="2 3">
    <name type="scientific">Parageobacillus caldoxylosilyticus NBRC 107762</name>
    <dbReference type="NCBI Taxonomy" id="1220594"/>
    <lineage>
        <taxon>Bacteria</taxon>
        <taxon>Bacillati</taxon>
        <taxon>Bacillota</taxon>
        <taxon>Bacilli</taxon>
        <taxon>Bacillales</taxon>
        <taxon>Anoxybacillaceae</taxon>
        <taxon>Saccharococcus</taxon>
    </lineage>
</organism>
<dbReference type="GO" id="GO:0004491">
    <property type="term" value="F:methylmalonate-semialdehyde dehydrogenase (acylating, NAD) activity"/>
    <property type="evidence" value="ECO:0007669"/>
    <property type="project" value="InterPro"/>
</dbReference>
<dbReference type="InterPro" id="IPR015590">
    <property type="entry name" value="Aldehyde_DH_dom"/>
</dbReference>
<accession>A0A023DHE2</accession>
<dbReference type="PANTHER" id="PTHR43866">
    <property type="entry name" value="MALONATE-SEMIALDEHYDE DEHYDROGENASE"/>
    <property type="match status" value="1"/>
</dbReference>
<dbReference type="EMBL" id="BAWO01000049">
    <property type="protein sequence ID" value="GAJ40700.1"/>
    <property type="molecule type" value="Genomic_DNA"/>
</dbReference>
<dbReference type="Proteomes" id="UP000023561">
    <property type="component" value="Unassembled WGS sequence"/>
</dbReference>